<feature type="region of interest" description="Disordered" evidence="1">
    <location>
        <begin position="19"/>
        <end position="61"/>
    </location>
</feature>
<sequence>MTHTCETKCQYRGKLWHPGDKLVADKNEKVPEHFKPDTKPANKAADKPPAKPAPKPDTKPA</sequence>
<evidence type="ECO:0000256" key="1">
    <source>
        <dbReference type="SAM" id="MobiDB-lite"/>
    </source>
</evidence>
<dbReference type="Proteomes" id="UP000094009">
    <property type="component" value="Unassembled WGS sequence"/>
</dbReference>
<comment type="caution">
    <text evidence="2">The sequence shown here is derived from an EMBL/GenBank/DDBJ whole genome shotgun (WGS) entry which is preliminary data.</text>
</comment>
<dbReference type="EMBL" id="JPVZ01000011">
    <property type="protein sequence ID" value="OAZ08048.1"/>
    <property type="molecule type" value="Genomic_DNA"/>
</dbReference>
<proteinExistence type="predicted"/>
<evidence type="ECO:0000313" key="2">
    <source>
        <dbReference type="EMBL" id="OAZ08048.1"/>
    </source>
</evidence>
<reference evidence="2 3" key="1">
    <citation type="submission" date="2014-07" db="EMBL/GenBank/DDBJ databases">
        <title>Draft genome sequence of Thalassospira tepidiphila 1-1B.</title>
        <authorList>
            <person name="Lai Q."/>
            <person name="Shao Z."/>
        </authorList>
    </citation>
    <scope>NUCLEOTIDE SEQUENCE [LARGE SCALE GENOMIC DNA]</scope>
    <source>
        <strain evidence="2 3">MCCC 1A03514</strain>
    </source>
</reference>
<protein>
    <submittedName>
        <fullName evidence="2">Uncharacterized protein</fullName>
    </submittedName>
</protein>
<organism evidence="2 3">
    <name type="scientific">Thalassospira tepidiphila MCCC 1A03514</name>
    <dbReference type="NCBI Taxonomy" id="1177930"/>
    <lineage>
        <taxon>Bacteria</taxon>
        <taxon>Pseudomonadati</taxon>
        <taxon>Pseudomonadota</taxon>
        <taxon>Alphaproteobacteria</taxon>
        <taxon>Rhodospirillales</taxon>
        <taxon>Thalassospiraceae</taxon>
        <taxon>Thalassospira</taxon>
    </lineage>
</organism>
<dbReference type="AlphaFoldDB" id="A0A853KWK3"/>
<accession>A0A853KWK3</accession>
<evidence type="ECO:0000313" key="3">
    <source>
        <dbReference type="Proteomes" id="UP000094009"/>
    </source>
</evidence>
<dbReference type="RefSeq" id="WP_064782208.1">
    <property type="nucleotide sequence ID" value="NZ_JPVZ01000011.1"/>
</dbReference>
<name>A0A853KWK3_9PROT</name>
<gene>
    <name evidence="2" type="ORF">TH4_18500</name>
</gene>